<evidence type="ECO:0000313" key="2">
    <source>
        <dbReference type="Proteomes" id="UP000517753"/>
    </source>
</evidence>
<gene>
    <name evidence="1" type="ORF">HD841_000516</name>
</gene>
<reference evidence="1 2" key="2">
    <citation type="submission" date="2020-08" db="EMBL/GenBank/DDBJ databases">
        <title>The Agave Microbiome: Exploring the role of microbial communities in plant adaptations to desert environments.</title>
        <authorList>
            <person name="Partida-Martinez L.P."/>
        </authorList>
    </citation>
    <scope>NUCLEOTIDE SEQUENCE [LARGE SCALE GENOMIC DNA]</scope>
    <source>
        <strain evidence="1 2">AS2.3</strain>
    </source>
</reference>
<dbReference type="AlphaFoldDB" id="A0A7Y9FKU2"/>
<protein>
    <recommendedName>
        <fullName evidence="3">N-acetyltransferase domain-containing protein</fullName>
    </recommendedName>
</protein>
<reference evidence="1 2" key="1">
    <citation type="submission" date="2020-07" db="EMBL/GenBank/DDBJ databases">
        <authorList>
            <person name="Partida-Martinez L."/>
            <person name="Huntemann M."/>
            <person name="Clum A."/>
            <person name="Wang J."/>
            <person name="Palaniappan K."/>
            <person name="Ritter S."/>
            <person name="Chen I.-M."/>
            <person name="Stamatis D."/>
            <person name="Reddy T."/>
            <person name="O'Malley R."/>
            <person name="Daum C."/>
            <person name="Shapiro N."/>
            <person name="Ivanova N."/>
            <person name="Kyrpides N."/>
            <person name="Woyke T."/>
        </authorList>
    </citation>
    <scope>NUCLEOTIDE SEQUENCE [LARGE SCALE GENOMIC DNA]</scope>
    <source>
        <strain evidence="1 2">AS2.3</strain>
    </source>
</reference>
<keyword evidence="2" id="KW-1185">Reference proteome</keyword>
<evidence type="ECO:0000313" key="1">
    <source>
        <dbReference type="EMBL" id="NYD88747.1"/>
    </source>
</evidence>
<dbReference type="Proteomes" id="UP000517753">
    <property type="component" value="Unassembled WGS sequence"/>
</dbReference>
<evidence type="ECO:0008006" key="3">
    <source>
        <dbReference type="Google" id="ProtNLM"/>
    </source>
</evidence>
<sequence>MIRRETDAGLINRIANDSAILPHFDLGRTGALDFTPCLMAPDDYIVLSNGKDAAAMFEWSAPNVWEGHTMFLPSCRGRRAVETGKAMMAWMFEHGAEIIWGQTPTIYRHVRWFNRQVGFSLAGIGFHHVSGEVERFVMRNPDGRTIDCRSGHFGI</sequence>
<comment type="caution">
    <text evidence="1">The sequence shown here is derived from an EMBL/GenBank/DDBJ whole genome shotgun (WGS) entry which is preliminary data.</text>
</comment>
<proteinExistence type="predicted"/>
<accession>A0A7Y9FKU2</accession>
<dbReference type="EMBL" id="JACCBY010000001">
    <property type="protein sequence ID" value="NYD88747.1"/>
    <property type="molecule type" value="Genomic_DNA"/>
</dbReference>
<organism evidence="1 2">
    <name type="scientific">Sphingomonas melonis</name>
    <dbReference type="NCBI Taxonomy" id="152682"/>
    <lineage>
        <taxon>Bacteria</taxon>
        <taxon>Pseudomonadati</taxon>
        <taxon>Pseudomonadota</taxon>
        <taxon>Alphaproteobacteria</taxon>
        <taxon>Sphingomonadales</taxon>
        <taxon>Sphingomonadaceae</taxon>
        <taxon>Sphingomonas</taxon>
    </lineage>
</organism>
<dbReference type="RefSeq" id="WP_179507306.1">
    <property type="nucleotide sequence ID" value="NZ_JACCBY010000001.1"/>
</dbReference>
<name>A0A7Y9FKU2_9SPHN</name>